<keyword evidence="4 6" id="KW-0418">Kinase</keyword>
<gene>
    <name evidence="12" type="primary">ppk1</name>
    <name evidence="6" type="synonym">ppk</name>
    <name evidence="12" type="ORF">C4900_08445</name>
</gene>
<comment type="PTM">
    <text evidence="6 7">An intermediate of this reaction is the autophosphorylated ppk in which a phosphate is covalently linked to a histidine residue through a N-P bond.</text>
</comment>
<accession>A0A368HFF4</accession>
<dbReference type="GO" id="GO:0006799">
    <property type="term" value="P:polyphosphate biosynthetic process"/>
    <property type="evidence" value="ECO:0007669"/>
    <property type="project" value="UniProtKB-UniRule"/>
</dbReference>
<evidence type="ECO:0000259" key="10">
    <source>
        <dbReference type="Pfam" id="PF13090"/>
    </source>
</evidence>
<dbReference type="InterPro" id="IPR003414">
    <property type="entry name" value="PP_kinase"/>
</dbReference>
<comment type="caution">
    <text evidence="12">The sequence shown here is derived from an EMBL/GenBank/DDBJ whole genome shotgun (WGS) entry which is preliminary data.</text>
</comment>
<dbReference type="InterPro" id="IPR024953">
    <property type="entry name" value="PP_kinase_middle"/>
</dbReference>
<dbReference type="Gene3D" id="3.30.1840.10">
    <property type="entry name" value="Polyphosphate kinase middle domain"/>
    <property type="match status" value="1"/>
</dbReference>
<comment type="function">
    <text evidence="6 7">Catalyzes the reversible transfer of the terminal phosphate of ATP to form a long-chain polyphosphate (polyP).</text>
</comment>
<evidence type="ECO:0000256" key="6">
    <source>
        <dbReference type="HAMAP-Rule" id="MF_00347"/>
    </source>
</evidence>
<dbReference type="GO" id="GO:0046872">
    <property type="term" value="F:metal ion binding"/>
    <property type="evidence" value="ECO:0007669"/>
    <property type="project" value="UniProtKB-KW"/>
</dbReference>
<dbReference type="Pfam" id="PF17941">
    <property type="entry name" value="PP_kinase_C_1"/>
    <property type="match status" value="1"/>
</dbReference>
<feature type="active site" description="Phosphohistidine intermediate" evidence="6">
    <location>
        <position position="439"/>
    </location>
</feature>
<dbReference type="NCBIfam" id="TIGR03705">
    <property type="entry name" value="poly_P_kin"/>
    <property type="match status" value="1"/>
</dbReference>
<keyword evidence="5 6" id="KW-0067">ATP-binding</keyword>
<keyword evidence="13" id="KW-1185">Reference proteome</keyword>
<dbReference type="InterPro" id="IPR036832">
    <property type="entry name" value="PPK_N_dom_sf"/>
</dbReference>
<dbReference type="InterPro" id="IPR025200">
    <property type="entry name" value="PPK_C_dom2"/>
</dbReference>
<feature type="domain" description="Polyphosphate kinase C-terminal" evidence="10">
    <location>
        <begin position="558"/>
        <end position="650"/>
    </location>
</feature>
<comment type="catalytic activity">
    <reaction evidence="6 7">
        <text>[phosphate](n) + ATP = [phosphate](n+1) + ADP</text>
        <dbReference type="Rhea" id="RHEA:19573"/>
        <dbReference type="Rhea" id="RHEA-COMP:9859"/>
        <dbReference type="Rhea" id="RHEA-COMP:14280"/>
        <dbReference type="ChEBI" id="CHEBI:16838"/>
        <dbReference type="ChEBI" id="CHEBI:30616"/>
        <dbReference type="ChEBI" id="CHEBI:456216"/>
        <dbReference type="EC" id="2.7.4.1"/>
    </reaction>
</comment>
<dbReference type="AlphaFoldDB" id="A0A368HFF4"/>
<feature type="binding site" evidence="6">
    <location>
        <position position="472"/>
    </location>
    <ligand>
        <name>ATP</name>
        <dbReference type="ChEBI" id="CHEBI:30616"/>
    </ligand>
</feature>
<dbReference type="SUPFAM" id="SSF140356">
    <property type="entry name" value="PPK N-terminal domain-like"/>
    <property type="match status" value="1"/>
</dbReference>
<dbReference type="HAMAP" id="MF_00347">
    <property type="entry name" value="Polyphosphate_kinase"/>
    <property type="match status" value="1"/>
</dbReference>
<comment type="caution">
    <text evidence="6">Lacks conserved residue(s) required for the propagation of feature annotation.</text>
</comment>
<keyword evidence="6" id="KW-0479">Metal-binding</keyword>
<dbReference type="PIRSF" id="PIRSF015589">
    <property type="entry name" value="PP_kinase"/>
    <property type="match status" value="1"/>
</dbReference>
<dbReference type="Pfam" id="PF13089">
    <property type="entry name" value="PP_kinase_N"/>
    <property type="match status" value="1"/>
</dbReference>
<feature type="binding site" evidence="6">
    <location>
        <position position="50"/>
    </location>
    <ligand>
        <name>ATP</name>
        <dbReference type="ChEBI" id="CHEBI:30616"/>
    </ligand>
</feature>
<dbReference type="SUPFAM" id="SSF56024">
    <property type="entry name" value="Phospholipase D/nuclease"/>
    <property type="match status" value="2"/>
</dbReference>
<dbReference type="PANTHER" id="PTHR30218:SF0">
    <property type="entry name" value="POLYPHOSPHATE KINASE"/>
    <property type="match status" value="1"/>
</dbReference>
<evidence type="ECO:0000259" key="11">
    <source>
        <dbReference type="Pfam" id="PF17941"/>
    </source>
</evidence>
<evidence type="ECO:0000256" key="7">
    <source>
        <dbReference type="RuleBase" id="RU003800"/>
    </source>
</evidence>
<dbReference type="NCBIfam" id="NF003921">
    <property type="entry name" value="PRK05443.2-2"/>
    <property type="match status" value="1"/>
</dbReference>
<evidence type="ECO:0000259" key="8">
    <source>
        <dbReference type="Pfam" id="PF02503"/>
    </source>
</evidence>
<dbReference type="NCBIfam" id="NF003918">
    <property type="entry name" value="PRK05443.1-2"/>
    <property type="match status" value="1"/>
</dbReference>
<keyword evidence="1 6" id="KW-0597">Phosphoprotein</keyword>
<evidence type="ECO:0000259" key="9">
    <source>
        <dbReference type="Pfam" id="PF13089"/>
    </source>
</evidence>
<feature type="binding site" evidence="6">
    <location>
        <position position="409"/>
    </location>
    <ligand>
        <name>Mg(2+)</name>
        <dbReference type="ChEBI" id="CHEBI:18420"/>
    </ligand>
</feature>
<proteinExistence type="inferred from homology"/>
<protein>
    <recommendedName>
        <fullName evidence="6 7">Polyphosphate kinase</fullName>
        <ecNumber evidence="6 7">2.7.4.1</ecNumber>
    </recommendedName>
    <alternativeName>
        <fullName evidence="6">ATP-polyphosphate phosphotransferase</fullName>
    </alternativeName>
    <alternativeName>
        <fullName evidence="6">Polyphosphoric acid kinase</fullName>
    </alternativeName>
</protein>
<dbReference type="Pfam" id="PF02503">
    <property type="entry name" value="PP_kinase"/>
    <property type="match status" value="1"/>
</dbReference>
<dbReference type="InterPro" id="IPR025198">
    <property type="entry name" value="PPK_N_dom"/>
</dbReference>
<keyword evidence="6" id="KW-0460">Magnesium</keyword>
<comment type="cofactor">
    <cofactor evidence="6">
        <name>Mg(2+)</name>
        <dbReference type="ChEBI" id="CHEBI:18420"/>
    </cofactor>
</comment>
<dbReference type="SUPFAM" id="SSF143724">
    <property type="entry name" value="PHP14-like"/>
    <property type="match status" value="1"/>
</dbReference>
<name>A0A368HFF4_9GAMM</name>
<keyword evidence="3 6" id="KW-0547">Nucleotide-binding</keyword>
<dbReference type="EMBL" id="PSYR01000002">
    <property type="protein sequence ID" value="RCN55919.1"/>
    <property type="molecule type" value="Genomic_DNA"/>
</dbReference>
<evidence type="ECO:0000256" key="3">
    <source>
        <dbReference type="ARBA" id="ARBA00022741"/>
    </source>
</evidence>
<evidence type="ECO:0000313" key="12">
    <source>
        <dbReference type="EMBL" id="RCN55919.1"/>
    </source>
</evidence>
<dbReference type="GO" id="GO:0009358">
    <property type="term" value="C:polyphosphate kinase complex"/>
    <property type="evidence" value="ECO:0007669"/>
    <property type="project" value="InterPro"/>
</dbReference>
<evidence type="ECO:0000256" key="4">
    <source>
        <dbReference type="ARBA" id="ARBA00022777"/>
    </source>
</evidence>
<keyword evidence="2 6" id="KW-0808">Transferase</keyword>
<dbReference type="Gene3D" id="3.30.870.10">
    <property type="entry name" value="Endonuclease Chain A"/>
    <property type="match status" value="3"/>
</dbReference>
<sequence length="670" mass="75825">MTDIDLKNPSLYINRELSVLAFNRRVLEQAKDDRLPLLERLRFLCISSTNLDEFFEVRVAGLQQRAQIIGTALAPDDKTATETLRAVREEALDLVSEQYRVLNEILIPELAAARIHIIKRDSWTEAQDAWLRRHFEEELLPILSPLGLDPAHPFPRILNKSLNFIVSLEGRDAFGRHGGMAIVQAPRALARVIALPRTDHQSHEFVLLSSVIHAYVGRLFPGMAVLGCYQFRVTRNSDLFIDDDEIDDILRAVQGEIASRRYGDAVRLEVSRECPDATSGFLLRQFELEADDLYAVNGPVNLNRLGEIYDRIERPDLKYPGFVPGVPRTLASGSDLFAAIRHADLLMHHPFESFLPVVDFIQQAAADPLVLAIKQTMYRSGPDSLIADALVAAAQAGKEVTVVIELRARFDEAANIALANKLQEAGAHVLYGIVGFKTHAKMALIVRREAGVLRRYVHLGTGNYHLRTAKAYTDYSYFTCRPEIGKDVNQVFLQLTSLGSIMPLHHLIQSPFTLHSQMLALIDRERAHALAGRRARIILKVNALTEPDIIQALYRASIDGVSENIQVRSVIGRFLEHSRIYYFANGSQPEVYLASADWMERNFFRRVEVAFPIQSPRLRDRLVRDLKRYLKDNTHAWILQVDGQYRRSRPYKGTGRDVQAELLAEFAEQS</sequence>
<dbReference type="RefSeq" id="WP_114282944.1">
    <property type="nucleotide sequence ID" value="NZ_PSYR01000002.1"/>
</dbReference>
<reference evidence="12 13" key="1">
    <citation type="submission" date="2018-02" db="EMBL/GenBank/DDBJ databases">
        <title>Insights into the biology of acidophilic members of the Acidiferrobacteraceae family derived from comparative genomic analyses.</title>
        <authorList>
            <person name="Issotta F."/>
            <person name="Thyssen C."/>
            <person name="Mena C."/>
            <person name="Moya A."/>
            <person name="Bellenberg S."/>
            <person name="Sproer C."/>
            <person name="Covarrubias P.C."/>
            <person name="Sand W."/>
            <person name="Quatrini R."/>
            <person name="Vera M."/>
        </authorList>
    </citation>
    <scope>NUCLEOTIDE SEQUENCE [LARGE SCALE GENOMIC DNA]</scope>
    <source>
        <strain evidence="13">m-1</strain>
    </source>
</reference>
<dbReference type="OrthoDB" id="9761456at2"/>
<dbReference type="InterPro" id="IPR036830">
    <property type="entry name" value="PP_kinase_middle_dom_sf"/>
</dbReference>
<organism evidence="12 13">
    <name type="scientific">Acidiferrobacter thiooxydans</name>
    <dbReference type="NCBI Taxonomy" id="163359"/>
    <lineage>
        <taxon>Bacteria</taxon>
        <taxon>Pseudomonadati</taxon>
        <taxon>Pseudomonadota</taxon>
        <taxon>Gammaproteobacteria</taxon>
        <taxon>Acidiferrobacterales</taxon>
        <taxon>Acidiferrobacteraceae</taxon>
        <taxon>Acidiferrobacter</taxon>
    </lineage>
</organism>
<dbReference type="Gene3D" id="1.20.58.310">
    <property type="entry name" value="Polyphosphate kinase N-terminal domain"/>
    <property type="match status" value="1"/>
</dbReference>
<feature type="domain" description="Polyphosphate kinase middle" evidence="8">
    <location>
        <begin position="127"/>
        <end position="307"/>
    </location>
</feature>
<feature type="binding site" evidence="6">
    <location>
        <position position="577"/>
    </location>
    <ligand>
        <name>ATP</name>
        <dbReference type="ChEBI" id="CHEBI:30616"/>
    </ligand>
</feature>
<dbReference type="InterPro" id="IPR041108">
    <property type="entry name" value="PP_kinase_C_1"/>
</dbReference>
<evidence type="ECO:0000256" key="5">
    <source>
        <dbReference type="ARBA" id="ARBA00022840"/>
    </source>
</evidence>
<feature type="binding site" evidence="6">
    <location>
        <position position="379"/>
    </location>
    <ligand>
        <name>Mg(2+)</name>
        <dbReference type="ChEBI" id="CHEBI:18420"/>
    </ligand>
</feature>
<dbReference type="Pfam" id="PF13090">
    <property type="entry name" value="PP_kinase_C"/>
    <property type="match status" value="1"/>
</dbReference>
<evidence type="ECO:0000256" key="2">
    <source>
        <dbReference type="ARBA" id="ARBA00022679"/>
    </source>
</evidence>
<evidence type="ECO:0000256" key="1">
    <source>
        <dbReference type="ARBA" id="ARBA00022553"/>
    </source>
</evidence>
<dbReference type="GO" id="GO:0008976">
    <property type="term" value="F:polyphosphate kinase activity"/>
    <property type="evidence" value="ECO:0007669"/>
    <property type="project" value="UniProtKB-UniRule"/>
</dbReference>
<dbReference type="GO" id="GO:0005524">
    <property type="term" value="F:ATP binding"/>
    <property type="evidence" value="ECO:0007669"/>
    <property type="project" value="UniProtKB-KW"/>
</dbReference>
<feature type="domain" description="Polyphosphate kinase N-terminal" evidence="9">
    <location>
        <begin position="12"/>
        <end position="118"/>
    </location>
</feature>
<comment type="similarity">
    <text evidence="6 7">Belongs to the polyphosphate kinase 1 (PPK1) family.</text>
</comment>
<evidence type="ECO:0000313" key="13">
    <source>
        <dbReference type="Proteomes" id="UP000253250"/>
    </source>
</evidence>
<dbReference type="EC" id="2.7.4.1" evidence="6 7"/>
<dbReference type="Proteomes" id="UP000253250">
    <property type="component" value="Unassembled WGS sequence"/>
</dbReference>
<dbReference type="PANTHER" id="PTHR30218">
    <property type="entry name" value="POLYPHOSPHATE KINASE"/>
    <property type="match status" value="1"/>
</dbReference>
<feature type="domain" description="Polyphosphate kinase C-terminal" evidence="11">
    <location>
        <begin position="336"/>
        <end position="497"/>
    </location>
</feature>